<proteinExistence type="predicted"/>
<name>A0AAE0J6A7_9PEZI</name>
<protein>
    <submittedName>
        <fullName evidence="1">Uncharacterized protein</fullName>
    </submittedName>
</protein>
<dbReference type="AlphaFoldDB" id="A0AAE0J6A7"/>
<reference evidence="1" key="1">
    <citation type="journal article" date="2023" name="Mol. Phylogenet. Evol.">
        <title>Genome-scale phylogeny and comparative genomics of the fungal order Sordariales.</title>
        <authorList>
            <person name="Hensen N."/>
            <person name="Bonometti L."/>
            <person name="Westerberg I."/>
            <person name="Brannstrom I.O."/>
            <person name="Guillou S."/>
            <person name="Cros-Aarteil S."/>
            <person name="Calhoun S."/>
            <person name="Haridas S."/>
            <person name="Kuo A."/>
            <person name="Mondo S."/>
            <person name="Pangilinan J."/>
            <person name="Riley R."/>
            <person name="LaButti K."/>
            <person name="Andreopoulos B."/>
            <person name="Lipzen A."/>
            <person name="Chen C."/>
            <person name="Yan M."/>
            <person name="Daum C."/>
            <person name="Ng V."/>
            <person name="Clum A."/>
            <person name="Steindorff A."/>
            <person name="Ohm R.A."/>
            <person name="Martin F."/>
            <person name="Silar P."/>
            <person name="Natvig D.O."/>
            <person name="Lalanne C."/>
            <person name="Gautier V."/>
            <person name="Ament-Velasquez S.L."/>
            <person name="Kruys A."/>
            <person name="Hutchinson M.I."/>
            <person name="Powell A.J."/>
            <person name="Barry K."/>
            <person name="Miller A.N."/>
            <person name="Grigoriev I.V."/>
            <person name="Debuchy R."/>
            <person name="Gladieux P."/>
            <person name="Hiltunen Thoren M."/>
            <person name="Johannesson H."/>
        </authorList>
    </citation>
    <scope>NUCLEOTIDE SEQUENCE</scope>
    <source>
        <strain evidence="1">SMH4131-1</strain>
    </source>
</reference>
<accession>A0AAE0J6A7</accession>
<gene>
    <name evidence="1" type="ORF">B0T19DRAFT_438361</name>
</gene>
<sequence>MARTRRKRARTKPKKPRPGLWTIPREVLAMVFENLASPSDAASIKDRNRLSYEKLRAIAADKDWYFRVKEIVYHLDLKPRTAPGIGFGLPGLFDATQASGAGATAPRYATFRDDVGKLNNLTKLTIIANTPLSLHGRSRSASSRYLDLEELKEVGSCVTQGQVKDLVLKGFQPFSITSDLPITSDLDNFGHVPTQDDWKLRRLALFLRKFYNLETLHVGADRCWVCGLGDKVPGTTHNLEVRYMTEMGNFPNEFCLPKLKRLTLRRVEWTRDGIVRFLRNHKHSLVEVELDTITLRKGRVSELIMALRNFFRFMKFRIGGDFCPLVTDEFMGVVFYGLGTIKPWNEEDDWVSNVRPQLHKVRRLGCVW</sequence>
<comment type="caution">
    <text evidence="1">The sequence shown here is derived from an EMBL/GenBank/DDBJ whole genome shotgun (WGS) entry which is preliminary data.</text>
</comment>
<dbReference type="EMBL" id="JAUEPO010000001">
    <property type="protein sequence ID" value="KAK3337718.1"/>
    <property type="molecule type" value="Genomic_DNA"/>
</dbReference>
<evidence type="ECO:0000313" key="2">
    <source>
        <dbReference type="Proteomes" id="UP001286456"/>
    </source>
</evidence>
<dbReference type="Proteomes" id="UP001286456">
    <property type="component" value="Unassembled WGS sequence"/>
</dbReference>
<evidence type="ECO:0000313" key="1">
    <source>
        <dbReference type="EMBL" id="KAK3337718.1"/>
    </source>
</evidence>
<keyword evidence="2" id="KW-1185">Reference proteome</keyword>
<reference evidence="1" key="2">
    <citation type="submission" date="2023-06" db="EMBL/GenBank/DDBJ databases">
        <authorList>
            <consortium name="Lawrence Berkeley National Laboratory"/>
            <person name="Haridas S."/>
            <person name="Hensen N."/>
            <person name="Bonometti L."/>
            <person name="Westerberg I."/>
            <person name="Brannstrom I.O."/>
            <person name="Guillou S."/>
            <person name="Cros-Aarteil S."/>
            <person name="Calhoun S."/>
            <person name="Kuo A."/>
            <person name="Mondo S."/>
            <person name="Pangilinan J."/>
            <person name="Riley R."/>
            <person name="Labutti K."/>
            <person name="Andreopoulos B."/>
            <person name="Lipzen A."/>
            <person name="Chen C."/>
            <person name="Yanf M."/>
            <person name="Daum C."/>
            <person name="Ng V."/>
            <person name="Clum A."/>
            <person name="Steindorff A."/>
            <person name="Ohm R."/>
            <person name="Martin F."/>
            <person name="Silar P."/>
            <person name="Natvig D."/>
            <person name="Lalanne C."/>
            <person name="Gautier V."/>
            <person name="Ament-Velasquez S.L."/>
            <person name="Kruys A."/>
            <person name="Hutchinson M.I."/>
            <person name="Powell A.J."/>
            <person name="Barry K."/>
            <person name="Miller A.N."/>
            <person name="Grigoriev I.V."/>
            <person name="Debuchy R."/>
            <person name="Gladieux P."/>
            <person name="Thoren M.H."/>
            <person name="Johannesson H."/>
        </authorList>
    </citation>
    <scope>NUCLEOTIDE SEQUENCE</scope>
    <source>
        <strain evidence="1">SMH4131-1</strain>
    </source>
</reference>
<organism evidence="1 2">
    <name type="scientific">Cercophora scortea</name>
    <dbReference type="NCBI Taxonomy" id="314031"/>
    <lineage>
        <taxon>Eukaryota</taxon>
        <taxon>Fungi</taxon>
        <taxon>Dikarya</taxon>
        <taxon>Ascomycota</taxon>
        <taxon>Pezizomycotina</taxon>
        <taxon>Sordariomycetes</taxon>
        <taxon>Sordariomycetidae</taxon>
        <taxon>Sordariales</taxon>
        <taxon>Lasiosphaeriaceae</taxon>
        <taxon>Cercophora</taxon>
    </lineage>
</organism>